<gene>
    <name evidence="2" type="ORF">FIA58_005585</name>
</gene>
<proteinExistence type="predicted"/>
<protein>
    <recommendedName>
        <fullName evidence="4">Lipoprotein</fullName>
    </recommendedName>
</protein>
<accession>A0ABX0IMW9</accession>
<name>A0ABX0IMW9_9FLAO</name>
<reference evidence="3" key="1">
    <citation type="submission" date="2019-05" db="EMBL/GenBank/DDBJ databases">
        <title>Flavobacterium profundi sp. nov., isolated from a deep-sea seamount.</title>
        <authorList>
            <person name="Zhang D.-C."/>
        </authorList>
    </citation>
    <scope>NUCLEOTIDE SEQUENCE [LARGE SCALE GENOMIC DNA]</scope>
    <source>
        <strain evidence="3">EC11</strain>
    </source>
</reference>
<dbReference type="Pfam" id="PF20050">
    <property type="entry name" value="DUF6452"/>
    <property type="match status" value="1"/>
</dbReference>
<feature type="chain" id="PRO_5046560756" description="Lipoprotein" evidence="1">
    <location>
        <begin position="20"/>
        <end position="167"/>
    </location>
</feature>
<dbReference type="InterPro" id="IPR045607">
    <property type="entry name" value="DUF6452"/>
</dbReference>
<keyword evidence="3" id="KW-1185">Reference proteome</keyword>
<feature type="signal peptide" evidence="1">
    <location>
        <begin position="1"/>
        <end position="19"/>
    </location>
</feature>
<sequence length="167" mass="18865">MKKYSVIALMVLFSVSFWNCEKDDLCAESTPTTPRVVIEFYDNNTPTVLKSVTNLGIISPGFTEGLSFNNVSKIVAPLKTSEDVTILNFIQNGSDEDDMNDNSDQITFNYTRKDIYISRACGYKTTFILNDVNGVELQTDSDNWIQSITVENTSIDNENETHVKIYF</sequence>
<reference evidence="2 3" key="2">
    <citation type="submission" date="2019-05" db="EMBL/GenBank/DDBJ databases">
        <authorList>
            <person name="Lianzixin W."/>
        </authorList>
    </citation>
    <scope>NUCLEOTIDE SEQUENCE [LARGE SCALE GENOMIC DNA]</scope>
    <source>
        <strain evidence="2 3">EC11</strain>
    </source>
</reference>
<organism evidence="2 3">
    <name type="scientific">Flavobacterium jejuense</name>
    <dbReference type="NCBI Taxonomy" id="1544455"/>
    <lineage>
        <taxon>Bacteria</taxon>
        <taxon>Pseudomonadati</taxon>
        <taxon>Bacteroidota</taxon>
        <taxon>Flavobacteriia</taxon>
        <taxon>Flavobacteriales</taxon>
        <taxon>Flavobacteriaceae</taxon>
        <taxon>Flavobacterium</taxon>
    </lineage>
</organism>
<evidence type="ECO:0000313" key="2">
    <source>
        <dbReference type="EMBL" id="NHN25147.1"/>
    </source>
</evidence>
<dbReference type="RefSeq" id="WP_140961005.1">
    <property type="nucleotide sequence ID" value="NZ_VEVQ02000003.1"/>
</dbReference>
<dbReference type="EMBL" id="VEVQ02000003">
    <property type="protein sequence ID" value="NHN25147.1"/>
    <property type="molecule type" value="Genomic_DNA"/>
</dbReference>
<evidence type="ECO:0008006" key="4">
    <source>
        <dbReference type="Google" id="ProtNLM"/>
    </source>
</evidence>
<evidence type="ECO:0000313" key="3">
    <source>
        <dbReference type="Proteomes" id="UP000817854"/>
    </source>
</evidence>
<dbReference type="Proteomes" id="UP000817854">
    <property type="component" value="Unassembled WGS sequence"/>
</dbReference>
<comment type="caution">
    <text evidence="2">The sequence shown here is derived from an EMBL/GenBank/DDBJ whole genome shotgun (WGS) entry which is preliminary data.</text>
</comment>
<keyword evidence="1" id="KW-0732">Signal</keyword>
<reference evidence="2 3" key="3">
    <citation type="submission" date="2020-02" db="EMBL/GenBank/DDBJ databases">
        <title>Flavobacterium profundi sp. nov., isolated from a deep-sea seamount.</title>
        <authorList>
            <person name="Zhang D.-C."/>
        </authorList>
    </citation>
    <scope>NUCLEOTIDE SEQUENCE [LARGE SCALE GENOMIC DNA]</scope>
    <source>
        <strain evidence="2 3">EC11</strain>
    </source>
</reference>
<evidence type="ECO:0000256" key="1">
    <source>
        <dbReference type="SAM" id="SignalP"/>
    </source>
</evidence>